<organism evidence="2 3">
    <name type="scientific">Puccinia striiformis f. sp. tritici PST-78</name>
    <dbReference type="NCBI Taxonomy" id="1165861"/>
    <lineage>
        <taxon>Eukaryota</taxon>
        <taxon>Fungi</taxon>
        <taxon>Dikarya</taxon>
        <taxon>Basidiomycota</taxon>
        <taxon>Pucciniomycotina</taxon>
        <taxon>Pucciniomycetes</taxon>
        <taxon>Pucciniales</taxon>
        <taxon>Pucciniaceae</taxon>
        <taxon>Puccinia</taxon>
    </lineage>
</organism>
<comment type="caution">
    <text evidence="2">The sequence shown here is derived from an EMBL/GenBank/DDBJ whole genome shotgun (WGS) entry which is preliminary data.</text>
</comment>
<feature type="region of interest" description="Disordered" evidence="1">
    <location>
        <begin position="1"/>
        <end position="40"/>
    </location>
</feature>
<feature type="compositionally biased region" description="Polar residues" evidence="1">
    <location>
        <begin position="1"/>
        <end position="16"/>
    </location>
</feature>
<evidence type="ECO:0000313" key="3">
    <source>
        <dbReference type="Proteomes" id="UP000054564"/>
    </source>
</evidence>
<feature type="non-terminal residue" evidence="2">
    <location>
        <position position="87"/>
    </location>
</feature>
<dbReference type="EMBL" id="AJIL01003429">
    <property type="protein sequence ID" value="KNE88007.1"/>
    <property type="molecule type" value="Genomic_DNA"/>
</dbReference>
<dbReference type="Proteomes" id="UP000054564">
    <property type="component" value="Unassembled WGS sequence"/>
</dbReference>
<feature type="compositionally biased region" description="Basic and acidic residues" evidence="1">
    <location>
        <begin position="28"/>
        <end position="40"/>
    </location>
</feature>
<gene>
    <name evidence="2" type="ORF">PSTG_18599</name>
</gene>
<evidence type="ECO:0000313" key="2">
    <source>
        <dbReference type="EMBL" id="KNE88007.1"/>
    </source>
</evidence>
<protein>
    <submittedName>
        <fullName evidence="2">Uncharacterized protein</fullName>
    </submittedName>
</protein>
<proteinExistence type="predicted"/>
<name>A0A0L0ULT3_9BASI</name>
<keyword evidence="3" id="KW-1185">Reference proteome</keyword>
<evidence type="ECO:0000256" key="1">
    <source>
        <dbReference type="SAM" id="MobiDB-lite"/>
    </source>
</evidence>
<sequence>MTALISNNRNQESTMSEEYGDIQPWDGKSGERSSTSHEFSRSGIKITSGYRHIAYFSPPGTQSPIFLSDGKWEVDGVISSVDSGNGL</sequence>
<dbReference type="Gene3D" id="2.140.10.30">
    <property type="entry name" value="Dipeptidylpeptidase IV, N-terminal domain"/>
    <property type="match status" value="1"/>
</dbReference>
<dbReference type="STRING" id="1165861.A0A0L0ULT3"/>
<accession>A0A0L0ULT3</accession>
<reference evidence="3" key="1">
    <citation type="submission" date="2014-03" db="EMBL/GenBank/DDBJ databases">
        <title>The Genome Sequence of Puccinia striiformis f. sp. tritici PST-78.</title>
        <authorList>
            <consortium name="The Broad Institute Genome Sequencing Platform"/>
            <person name="Cuomo C."/>
            <person name="Hulbert S."/>
            <person name="Chen X."/>
            <person name="Walker B."/>
            <person name="Young S.K."/>
            <person name="Zeng Q."/>
            <person name="Gargeya S."/>
            <person name="Fitzgerald M."/>
            <person name="Haas B."/>
            <person name="Abouelleil A."/>
            <person name="Alvarado L."/>
            <person name="Arachchi H.M."/>
            <person name="Berlin A.M."/>
            <person name="Chapman S.B."/>
            <person name="Goldberg J."/>
            <person name="Griggs A."/>
            <person name="Gujja S."/>
            <person name="Hansen M."/>
            <person name="Howarth C."/>
            <person name="Imamovic A."/>
            <person name="Larimer J."/>
            <person name="McCowan C."/>
            <person name="Montmayeur A."/>
            <person name="Murphy C."/>
            <person name="Neiman D."/>
            <person name="Pearson M."/>
            <person name="Priest M."/>
            <person name="Roberts A."/>
            <person name="Saif S."/>
            <person name="Shea T."/>
            <person name="Sisk P."/>
            <person name="Sykes S."/>
            <person name="Wortman J."/>
            <person name="Nusbaum C."/>
            <person name="Birren B."/>
        </authorList>
    </citation>
    <scope>NUCLEOTIDE SEQUENCE [LARGE SCALE GENOMIC DNA]</scope>
    <source>
        <strain evidence="3">race PST-78</strain>
    </source>
</reference>
<dbReference type="AlphaFoldDB" id="A0A0L0ULT3"/>